<dbReference type="PROSITE" id="PS50105">
    <property type="entry name" value="SAM_DOMAIN"/>
    <property type="match status" value="1"/>
</dbReference>
<keyword evidence="1" id="KW-0472">Membrane</keyword>
<evidence type="ECO:0000313" key="4">
    <source>
        <dbReference type="Proteomes" id="UP001307889"/>
    </source>
</evidence>
<dbReference type="InterPro" id="IPR001660">
    <property type="entry name" value="SAM"/>
</dbReference>
<accession>A0ABN7BFX7</accession>
<organism evidence="3 4">
    <name type="scientific">Nesidiocoris tenuis</name>
    <dbReference type="NCBI Taxonomy" id="355587"/>
    <lineage>
        <taxon>Eukaryota</taxon>
        <taxon>Metazoa</taxon>
        <taxon>Ecdysozoa</taxon>
        <taxon>Arthropoda</taxon>
        <taxon>Hexapoda</taxon>
        <taxon>Insecta</taxon>
        <taxon>Pterygota</taxon>
        <taxon>Neoptera</taxon>
        <taxon>Paraneoptera</taxon>
        <taxon>Hemiptera</taxon>
        <taxon>Heteroptera</taxon>
        <taxon>Panheteroptera</taxon>
        <taxon>Cimicomorpha</taxon>
        <taxon>Miridae</taxon>
        <taxon>Dicyphina</taxon>
        <taxon>Nesidiocoris</taxon>
    </lineage>
</organism>
<keyword evidence="4" id="KW-1185">Reference proteome</keyword>
<gene>
    <name evidence="3" type="ORF">NTJ_16090</name>
</gene>
<dbReference type="Proteomes" id="UP001307889">
    <property type="component" value="Chromosome 15"/>
</dbReference>
<sequence length="201" mass="22929">MDAGFDMHTTFSEQKSRSNISMLLKSVNLEKYVELIMKSGIDYHTFVNMDREDMRRIGIINNRDQDALLAIMQPLLAMYHELEPRPIKWGKILANTRSMAKIMAGVLVQLRNDMSSPGLKVKDSLVDLETPGSAAFDHLLDLIDSRVDLIREDLRSILEKQEEFKKKKRTKVKIAASGVIVLATAAGLFLWSRHLRISLFK</sequence>
<name>A0ABN7BFX7_9HEMI</name>
<dbReference type="Pfam" id="PF07647">
    <property type="entry name" value="SAM_2"/>
    <property type="match status" value="1"/>
</dbReference>
<keyword evidence="1" id="KW-1133">Transmembrane helix</keyword>
<evidence type="ECO:0000313" key="3">
    <source>
        <dbReference type="EMBL" id="BET03271.1"/>
    </source>
</evidence>
<dbReference type="Gene3D" id="1.10.150.50">
    <property type="entry name" value="Transcription Factor, Ets-1"/>
    <property type="match status" value="1"/>
</dbReference>
<proteinExistence type="predicted"/>
<evidence type="ECO:0000259" key="2">
    <source>
        <dbReference type="PROSITE" id="PS50105"/>
    </source>
</evidence>
<reference evidence="3 4" key="1">
    <citation type="submission" date="2023-09" db="EMBL/GenBank/DDBJ databases">
        <title>Nesidiocoris tenuis whole genome shotgun sequence.</title>
        <authorList>
            <person name="Shibata T."/>
            <person name="Shimoda M."/>
            <person name="Kobayashi T."/>
            <person name="Uehara T."/>
        </authorList>
    </citation>
    <scope>NUCLEOTIDE SEQUENCE [LARGE SCALE GENOMIC DNA]</scope>
    <source>
        <strain evidence="3 4">Japan</strain>
    </source>
</reference>
<keyword evidence="1" id="KW-0812">Transmembrane</keyword>
<dbReference type="SUPFAM" id="SSF47769">
    <property type="entry name" value="SAM/Pointed domain"/>
    <property type="match status" value="1"/>
</dbReference>
<protein>
    <recommendedName>
        <fullName evidence="2">SAM domain-containing protein</fullName>
    </recommendedName>
</protein>
<feature type="transmembrane region" description="Helical" evidence="1">
    <location>
        <begin position="174"/>
        <end position="192"/>
    </location>
</feature>
<dbReference type="EMBL" id="AP028923">
    <property type="protein sequence ID" value="BET03271.1"/>
    <property type="molecule type" value="Genomic_DNA"/>
</dbReference>
<feature type="domain" description="SAM" evidence="2">
    <location>
        <begin position="15"/>
        <end position="78"/>
    </location>
</feature>
<dbReference type="InterPro" id="IPR013761">
    <property type="entry name" value="SAM/pointed_sf"/>
</dbReference>
<evidence type="ECO:0000256" key="1">
    <source>
        <dbReference type="SAM" id="Phobius"/>
    </source>
</evidence>